<dbReference type="PaxDb" id="6239-C46F2.1"/>
<name>O61736_CAEEL</name>
<organism evidence="2 3">
    <name type="scientific">Caenorhabditis elegans</name>
    <dbReference type="NCBI Taxonomy" id="6239"/>
    <lineage>
        <taxon>Eukaryota</taxon>
        <taxon>Metazoa</taxon>
        <taxon>Ecdysozoa</taxon>
        <taxon>Nematoda</taxon>
        <taxon>Chromadorea</taxon>
        <taxon>Rhabditida</taxon>
        <taxon>Rhabditina</taxon>
        <taxon>Rhabditomorpha</taxon>
        <taxon>Rhabditoidea</taxon>
        <taxon>Rhabditidae</taxon>
        <taxon>Peloderinae</taxon>
        <taxon>Caenorhabditis</taxon>
    </lineage>
</organism>
<protein>
    <submittedName>
        <fullName evidence="2">Secreted protein</fullName>
    </submittedName>
</protein>
<dbReference type="HOGENOM" id="CLU_097293_0_0_1"/>
<sequence>MVFCVTVLVASCFVSIHSQVMFEELAMGDRFGAYLFNSGYKESEREFRNLQRSRNRAFREIRAQRRSSPSHWGYGQMLSDNAIFMGELSCQSLTEFGDEINVDDSQFTKELEIRSVTAVDVETKEKYPVVVRGKDFVVYRKKFNEINGLIMFTITISYYGCFPLGRSCYAITEYPGTFKKVVPHINTKKHTTHHKHHSNHSTMHHESQKLTFKSLNLLSLPHKKDCTWTSFLDFWPINKLIYSD</sequence>
<dbReference type="GeneID" id="183512"/>
<dbReference type="OrthoDB" id="5873949at2759"/>
<evidence type="ECO:0000313" key="2">
    <source>
        <dbReference type="EMBL" id="CCD65069.2"/>
    </source>
</evidence>
<accession>O61736</accession>
<feature type="signal peptide" evidence="1">
    <location>
        <begin position="1"/>
        <end position="18"/>
    </location>
</feature>
<dbReference type="WormBase" id="C46F2.1">
    <property type="protein sequence ID" value="CE47320"/>
    <property type="gene ID" value="WBGene00016714"/>
</dbReference>
<evidence type="ECO:0000256" key="1">
    <source>
        <dbReference type="SAM" id="SignalP"/>
    </source>
</evidence>
<dbReference type="UCSC" id="C46F2.1">
    <property type="organism name" value="c. elegans"/>
</dbReference>
<dbReference type="Bgee" id="WBGene00016714">
    <property type="expression patterns" value="Expressed in adult organism and 2 other cell types or tissues"/>
</dbReference>
<dbReference type="RefSeq" id="NP_509359.2">
    <property type="nucleotide sequence ID" value="NM_076958.5"/>
</dbReference>
<dbReference type="KEGG" id="cel:CELE_C46F2.1"/>
<dbReference type="InParanoid" id="O61736"/>
<dbReference type="eggNOG" id="ENOG502TIEH">
    <property type="taxonomic scope" value="Eukaryota"/>
</dbReference>
<dbReference type="AGR" id="WB:WBGene00016714"/>
<evidence type="ECO:0000313" key="4">
    <source>
        <dbReference type="WormBase" id="C46F2.1"/>
    </source>
</evidence>
<dbReference type="CTD" id="183512"/>
<keyword evidence="3" id="KW-1185">Reference proteome</keyword>
<dbReference type="AlphaFoldDB" id="O61736"/>
<feature type="chain" id="PRO_5004159266" evidence="1">
    <location>
        <begin position="19"/>
        <end position="244"/>
    </location>
</feature>
<dbReference type="Proteomes" id="UP000001940">
    <property type="component" value="Chromosome X"/>
</dbReference>
<dbReference type="EMBL" id="BX284606">
    <property type="protein sequence ID" value="CCD65069.2"/>
    <property type="molecule type" value="Genomic_DNA"/>
</dbReference>
<keyword evidence="1" id="KW-0732">Signal</keyword>
<dbReference type="FunCoup" id="O61736">
    <property type="interactions" value="1567"/>
</dbReference>
<gene>
    <name evidence="2 4" type="ORF">C46F2.1</name>
    <name evidence="2" type="ORF">CELE_C46F2.1</name>
</gene>
<evidence type="ECO:0000313" key="3">
    <source>
        <dbReference type="Proteomes" id="UP000001940"/>
    </source>
</evidence>
<proteinExistence type="predicted"/>
<reference evidence="2 3" key="1">
    <citation type="journal article" date="1998" name="Science">
        <title>Genome sequence of the nematode C. elegans: a platform for investigating biology.</title>
        <authorList>
            <consortium name="The C. elegans sequencing consortium"/>
            <person name="Sulson J.E."/>
            <person name="Waterston R."/>
        </authorList>
    </citation>
    <scope>NUCLEOTIDE SEQUENCE [LARGE SCALE GENOMIC DNA]</scope>
    <source>
        <strain evidence="2 3">Bristol N2</strain>
    </source>
</reference>